<keyword evidence="1" id="KW-1185">Reference proteome</keyword>
<dbReference type="Proteomes" id="UP001652642">
    <property type="component" value="Chromosome 2"/>
</dbReference>
<dbReference type="InterPro" id="IPR016024">
    <property type="entry name" value="ARM-type_fold"/>
</dbReference>
<dbReference type="PANTHER" id="PTHR38323:SF1">
    <property type="entry name" value="PROTEIN HEATR9"/>
    <property type="match status" value="1"/>
</dbReference>
<sequence>MGGSKMLPDITSGARVSQNLLWKPVIEKPDTKEALRAIELRMPRDSFHQNPRITYPQSPSEWRTYTPQPHFIQPRIVEQPDPARLEKQCIYRKKLEKAKSKAAKKKSDFSLLKFVKLAKIKSKEIYMWEENLKPERLKVLMKYLTSPVELDQLYAAQALGQLGIAEESVLSALRSTVQECNSLPLQYEAARSLALLGCLETSVVKVLLRHLKAMSVDQRKDALAALKVSLQAWSLMPPFERSCIAGQSCLIRNLERLVNLQDPLEEMSFDAALCLGYLDKTSPVAQNMMLMCLTQRDWKKKNQALVMLIKHMVIKDAVIIQSVLHQLQHSPVYKHRVDSAKLLTTIGLETIQQEGMEENVFTVLLGKLSAEPFLVVRQSVALAVEELKMKKQIWDIVERQLRDEAAVVRKQAVIALGVLGLRHKNVFFAMLEMLELDTSEDVRVQVIRTFATLGMNNMYVRKSLMNKEQTEGILARECTKALKILDKLSEAQKESMLQTYMVN</sequence>
<gene>
    <name evidence="2" type="primary">HEATR9</name>
</gene>
<dbReference type="AlphaFoldDB" id="A0A6J0VHA3"/>
<organism evidence="1 2">
    <name type="scientific">Pogona vitticeps</name>
    <name type="common">central bearded dragon</name>
    <dbReference type="NCBI Taxonomy" id="103695"/>
    <lineage>
        <taxon>Eukaryota</taxon>
        <taxon>Metazoa</taxon>
        <taxon>Chordata</taxon>
        <taxon>Craniata</taxon>
        <taxon>Vertebrata</taxon>
        <taxon>Euteleostomi</taxon>
        <taxon>Lepidosauria</taxon>
        <taxon>Squamata</taxon>
        <taxon>Bifurcata</taxon>
        <taxon>Unidentata</taxon>
        <taxon>Episquamata</taxon>
        <taxon>Toxicofera</taxon>
        <taxon>Iguania</taxon>
        <taxon>Acrodonta</taxon>
        <taxon>Agamidae</taxon>
        <taxon>Amphibolurinae</taxon>
        <taxon>Pogona</taxon>
    </lineage>
</organism>
<dbReference type="KEGG" id="pvt:110091239"/>
<accession>A0A6J0VHA3</accession>
<dbReference type="GeneID" id="110091239"/>
<dbReference type="InterPro" id="IPR011989">
    <property type="entry name" value="ARM-like"/>
</dbReference>
<dbReference type="RefSeq" id="XP_020670930.2">
    <property type="nucleotide sequence ID" value="XM_020815271.2"/>
</dbReference>
<dbReference type="InterPro" id="IPR052873">
    <property type="entry name" value="HEATR9"/>
</dbReference>
<dbReference type="Gene3D" id="1.25.10.10">
    <property type="entry name" value="Leucine-rich Repeat Variant"/>
    <property type="match status" value="2"/>
</dbReference>
<dbReference type="OrthoDB" id="10031548at2759"/>
<protein>
    <submittedName>
        <fullName evidence="2">Protein HEATR9</fullName>
    </submittedName>
</protein>
<dbReference type="CTD" id="256957"/>
<reference evidence="1" key="1">
    <citation type="submission" date="2025-05" db="UniProtKB">
        <authorList>
            <consortium name="RefSeq"/>
        </authorList>
    </citation>
    <scope>NUCLEOTIDE SEQUENCE [LARGE SCALE GENOMIC DNA]</scope>
</reference>
<name>A0A6J0VHA3_9SAUR</name>
<dbReference type="PANTHER" id="PTHR38323">
    <property type="entry name" value="PROTEIN HEATR9"/>
    <property type="match status" value="1"/>
</dbReference>
<reference evidence="2" key="2">
    <citation type="submission" date="2025-08" db="UniProtKB">
        <authorList>
            <consortium name="RefSeq"/>
        </authorList>
    </citation>
    <scope>IDENTIFICATION</scope>
</reference>
<evidence type="ECO:0000313" key="1">
    <source>
        <dbReference type="Proteomes" id="UP001652642"/>
    </source>
</evidence>
<proteinExistence type="predicted"/>
<dbReference type="SUPFAM" id="SSF48371">
    <property type="entry name" value="ARM repeat"/>
    <property type="match status" value="1"/>
</dbReference>
<dbReference type="InParanoid" id="A0A6J0VHA3"/>
<evidence type="ECO:0000313" key="2">
    <source>
        <dbReference type="RefSeq" id="XP_020670930.2"/>
    </source>
</evidence>